<sequence>MTGFGVEVRDLTARYGTTTALDAVSFEIRPGAI</sequence>
<evidence type="ECO:0000313" key="1">
    <source>
        <dbReference type="EMBL" id="NKY41732.1"/>
    </source>
</evidence>
<accession>A0ABX1K685</accession>
<gene>
    <name evidence="1" type="ORF">HGA02_20100</name>
</gene>
<reference evidence="1 2" key="1">
    <citation type="submission" date="2020-04" db="EMBL/GenBank/DDBJ databases">
        <title>MicrobeNet Type strains.</title>
        <authorList>
            <person name="Nicholson A.C."/>
        </authorList>
    </citation>
    <scope>NUCLEOTIDE SEQUENCE [LARGE SCALE GENOMIC DNA]</scope>
    <source>
        <strain evidence="1 2">ATCC BAA-787</strain>
    </source>
</reference>
<name>A0ABX1K685_9CELL</name>
<keyword evidence="1" id="KW-0067">ATP-binding</keyword>
<organism evidence="1 2">
    <name type="scientific">Cellulomonas septica</name>
    <dbReference type="NCBI Taxonomy" id="285080"/>
    <lineage>
        <taxon>Bacteria</taxon>
        <taxon>Bacillati</taxon>
        <taxon>Actinomycetota</taxon>
        <taxon>Actinomycetes</taxon>
        <taxon>Micrococcales</taxon>
        <taxon>Cellulomonadaceae</taxon>
        <taxon>Cellulomonas</taxon>
    </lineage>
</organism>
<comment type="caution">
    <text evidence="1">The sequence shown here is derived from an EMBL/GenBank/DDBJ whole genome shotgun (WGS) entry which is preliminary data.</text>
</comment>
<keyword evidence="2" id="KW-1185">Reference proteome</keyword>
<evidence type="ECO:0000313" key="2">
    <source>
        <dbReference type="Proteomes" id="UP000777774"/>
    </source>
</evidence>
<feature type="non-terminal residue" evidence="1">
    <location>
        <position position="33"/>
    </location>
</feature>
<dbReference type="EMBL" id="JAAXOY010000896">
    <property type="protein sequence ID" value="NKY41732.1"/>
    <property type="molecule type" value="Genomic_DNA"/>
</dbReference>
<dbReference type="GO" id="GO:0005524">
    <property type="term" value="F:ATP binding"/>
    <property type="evidence" value="ECO:0007669"/>
    <property type="project" value="UniProtKB-KW"/>
</dbReference>
<proteinExistence type="predicted"/>
<dbReference type="Proteomes" id="UP000777774">
    <property type="component" value="Unassembled WGS sequence"/>
</dbReference>
<protein>
    <submittedName>
        <fullName evidence="1">ABC transporter ATP-binding protein</fullName>
    </submittedName>
</protein>
<keyword evidence="1" id="KW-0547">Nucleotide-binding</keyword>